<reference evidence="2 3" key="1">
    <citation type="submission" date="2018-03" db="EMBL/GenBank/DDBJ databases">
        <title>Genomic Encyclopedia of Archaeal and Bacterial Type Strains, Phase II (KMG-II): from individual species to whole genera.</title>
        <authorList>
            <person name="Goeker M."/>
        </authorList>
    </citation>
    <scope>NUCLEOTIDE SEQUENCE [LARGE SCALE GENOMIC DNA]</scope>
    <source>
        <strain evidence="2 3">DSM 18107</strain>
    </source>
</reference>
<keyword evidence="1" id="KW-0732">Signal</keyword>
<name>A0A2P8FPX5_9BACT</name>
<evidence type="ECO:0000313" key="3">
    <source>
        <dbReference type="Proteomes" id="UP000240978"/>
    </source>
</evidence>
<feature type="chain" id="PRO_5015146906" evidence="1">
    <location>
        <begin position="19"/>
        <end position="503"/>
    </location>
</feature>
<accession>A0A2P8FPX5</accession>
<keyword evidence="3" id="KW-1185">Reference proteome</keyword>
<evidence type="ECO:0000256" key="1">
    <source>
        <dbReference type="SAM" id="SignalP"/>
    </source>
</evidence>
<gene>
    <name evidence="2" type="ORF">CLV42_117104</name>
</gene>
<protein>
    <submittedName>
        <fullName evidence="2">Uncharacterized protein</fullName>
    </submittedName>
</protein>
<feature type="signal peptide" evidence="1">
    <location>
        <begin position="1"/>
        <end position="18"/>
    </location>
</feature>
<evidence type="ECO:0000313" key="2">
    <source>
        <dbReference type="EMBL" id="PSL23747.1"/>
    </source>
</evidence>
<dbReference type="AlphaFoldDB" id="A0A2P8FPX5"/>
<comment type="caution">
    <text evidence="2">The sequence shown here is derived from an EMBL/GenBank/DDBJ whole genome shotgun (WGS) entry which is preliminary data.</text>
</comment>
<proteinExistence type="predicted"/>
<dbReference type="EMBL" id="PYGK01000017">
    <property type="protein sequence ID" value="PSL23747.1"/>
    <property type="molecule type" value="Genomic_DNA"/>
</dbReference>
<organism evidence="2 3">
    <name type="scientific">Chitinophaga ginsengisoli</name>
    <dbReference type="NCBI Taxonomy" id="363837"/>
    <lineage>
        <taxon>Bacteria</taxon>
        <taxon>Pseudomonadati</taxon>
        <taxon>Bacteroidota</taxon>
        <taxon>Chitinophagia</taxon>
        <taxon>Chitinophagales</taxon>
        <taxon>Chitinophagaceae</taxon>
        <taxon>Chitinophaga</taxon>
    </lineage>
</organism>
<dbReference type="Proteomes" id="UP000240978">
    <property type="component" value="Unassembled WGS sequence"/>
</dbReference>
<sequence length="503" mass="55931">MKLAVTLMICLCCMKTIAQQFHVSISDTEPGLFKIALPGGGYVDIRKEDKNVSGMNWNKYRMTVTLIQYDKDMKVIKENKLSGGDNVYSSFYSSLEKIGDKIWFIYVEPASKNNIGNIMAVEVNPLTLEISQPKTLAASSSMELSLPLMNGMEFKKIIFKYSPDRKRVLLLVGAGKEQFYLSCLDEQLNVIWGKNETIAGITDKEILSEIIDNGGTIYVSYKNDEKGDAKEMANIMVFKQTGTPLHKTLRIPNARPAEVVLLSSQQGDSIHIAGTYCDKTDNLAGVFKGTMATGNFKLTAVQKSPFPETFVEHLANDDWGNTKERKYGISPECSSQLVETGEGISMVTEFSKVDVTSSPSNKPFYISGDILNIYFDNKQTSFTRIPKYRVSTGSRMGASYYAFSAQGKTIIFYNDNEENLTRDITLKPLGSSVYKNVVLVAAVIEPDGTLKRQKVIDMKDEDFLALTEWMKVISPSVVKVPLQKVKFLGAPGNQSKMATITID</sequence>